<proteinExistence type="predicted"/>
<dbReference type="Proteomes" id="UP001165960">
    <property type="component" value="Unassembled WGS sequence"/>
</dbReference>
<accession>A0ACC2SQ70</accession>
<sequence>MFGIFILSLEMIQNFLVFTFVVSEPVKLVQILLSVISVEVGNLLGYGRLYYTGSIGSQR</sequence>
<evidence type="ECO:0000313" key="2">
    <source>
        <dbReference type="Proteomes" id="UP001165960"/>
    </source>
</evidence>
<reference evidence="1" key="1">
    <citation type="submission" date="2022-04" db="EMBL/GenBank/DDBJ databases">
        <title>Genome of the entomopathogenic fungus Entomophthora muscae.</title>
        <authorList>
            <person name="Elya C."/>
            <person name="Lovett B.R."/>
            <person name="Lee E."/>
            <person name="Macias A.M."/>
            <person name="Hajek A.E."/>
            <person name="De Bivort B.L."/>
            <person name="Kasson M.T."/>
            <person name="De Fine Licht H.H."/>
            <person name="Stajich J.E."/>
        </authorList>
    </citation>
    <scope>NUCLEOTIDE SEQUENCE</scope>
    <source>
        <strain evidence="1">Berkeley</strain>
    </source>
</reference>
<gene>
    <name evidence="1" type="ORF">DSO57_1032342</name>
</gene>
<evidence type="ECO:0000313" key="1">
    <source>
        <dbReference type="EMBL" id="KAJ9064262.1"/>
    </source>
</evidence>
<organism evidence="1 2">
    <name type="scientific">Entomophthora muscae</name>
    <dbReference type="NCBI Taxonomy" id="34485"/>
    <lineage>
        <taxon>Eukaryota</taxon>
        <taxon>Fungi</taxon>
        <taxon>Fungi incertae sedis</taxon>
        <taxon>Zoopagomycota</taxon>
        <taxon>Entomophthoromycotina</taxon>
        <taxon>Entomophthoromycetes</taxon>
        <taxon>Entomophthorales</taxon>
        <taxon>Entomophthoraceae</taxon>
        <taxon>Entomophthora</taxon>
    </lineage>
</organism>
<protein>
    <submittedName>
        <fullName evidence="1">Uncharacterized protein</fullName>
    </submittedName>
</protein>
<comment type="caution">
    <text evidence="1">The sequence shown here is derived from an EMBL/GenBank/DDBJ whole genome shotgun (WGS) entry which is preliminary data.</text>
</comment>
<keyword evidence="2" id="KW-1185">Reference proteome</keyword>
<dbReference type="EMBL" id="QTSX02004502">
    <property type="protein sequence ID" value="KAJ9064262.1"/>
    <property type="molecule type" value="Genomic_DNA"/>
</dbReference>
<name>A0ACC2SQ70_9FUNG</name>